<dbReference type="Proteomes" id="UP001202328">
    <property type="component" value="Unassembled WGS sequence"/>
</dbReference>
<organism evidence="1 2">
    <name type="scientific">Papaver atlanticum</name>
    <dbReference type="NCBI Taxonomy" id="357466"/>
    <lineage>
        <taxon>Eukaryota</taxon>
        <taxon>Viridiplantae</taxon>
        <taxon>Streptophyta</taxon>
        <taxon>Embryophyta</taxon>
        <taxon>Tracheophyta</taxon>
        <taxon>Spermatophyta</taxon>
        <taxon>Magnoliopsida</taxon>
        <taxon>Ranunculales</taxon>
        <taxon>Papaveraceae</taxon>
        <taxon>Papaveroideae</taxon>
        <taxon>Papaver</taxon>
    </lineage>
</organism>
<protein>
    <submittedName>
        <fullName evidence="1">Uncharacterized protein</fullName>
    </submittedName>
</protein>
<dbReference type="PANTHER" id="PTHR12496:SF0">
    <property type="entry name" value="METHYLTRANSFERASE DOMAIN-CONTAINING PROTEIN"/>
    <property type="match status" value="1"/>
</dbReference>
<reference evidence="1" key="1">
    <citation type="submission" date="2022-04" db="EMBL/GenBank/DDBJ databases">
        <title>A functionally conserved STORR gene fusion in Papaver species that diverged 16.8 million years ago.</title>
        <authorList>
            <person name="Catania T."/>
        </authorList>
    </citation>
    <scope>NUCLEOTIDE SEQUENCE</scope>
    <source>
        <strain evidence="1">S-188037</strain>
    </source>
</reference>
<gene>
    <name evidence="1" type="ORF">MKW98_025214</name>
</gene>
<dbReference type="InterPro" id="IPR052220">
    <property type="entry name" value="METTL25"/>
</dbReference>
<proteinExistence type="predicted"/>
<dbReference type="PANTHER" id="PTHR12496">
    <property type="entry name" value="CGI-41 METHYLTRANSFERASE"/>
    <property type="match status" value="1"/>
</dbReference>
<evidence type="ECO:0000313" key="2">
    <source>
        <dbReference type="Proteomes" id="UP001202328"/>
    </source>
</evidence>
<evidence type="ECO:0000313" key="1">
    <source>
        <dbReference type="EMBL" id="KAI3853697.1"/>
    </source>
</evidence>
<keyword evidence="2" id="KW-1185">Reference proteome</keyword>
<dbReference type="AlphaFoldDB" id="A0AAD4S2S0"/>
<accession>A0AAD4S2S0</accession>
<comment type="caution">
    <text evidence="1">The sequence shown here is derived from an EMBL/GenBank/DDBJ whole genome shotgun (WGS) entry which is preliminary data.</text>
</comment>
<name>A0AAD4S2S0_9MAGN</name>
<dbReference type="EMBL" id="JAJJMB010015535">
    <property type="protein sequence ID" value="KAI3853697.1"/>
    <property type="molecule type" value="Genomic_DNA"/>
</dbReference>
<sequence>MGSLMDIYLISINSGPYDDILIVVQQCESVFQQWIDCLRHEPIANLLQIPSGDHWPCSLKEFVQTLRYLVFPREPTDLQRVLQDLDVIAVNNVLSQVRNGDIGDLLEHVEVLAAVITSIARSAGANTIIDVGSGQYEPKAMDYGKLDEEFLATGV</sequence>